<evidence type="ECO:0000256" key="1">
    <source>
        <dbReference type="SAM" id="Phobius"/>
    </source>
</evidence>
<protein>
    <recommendedName>
        <fullName evidence="4">Integral membrane protein</fullName>
    </recommendedName>
</protein>
<evidence type="ECO:0000313" key="3">
    <source>
        <dbReference type="Proteomes" id="UP000000235"/>
    </source>
</evidence>
<dbReference type="EMBL" id="CP000667">
    <property type="protein sequence ID" value="ABP53330.1"/>
    <property type="molecule type" value="Genomic_DNA"/>
</dbReference>
<evidence type="ECO:0000313" key="2">
    <source>
        <dbReference type="EMBL" id="ABP53330.1"/>
    </source>
</evidence>
<proteinExistence type="predicted"/>
<feature type="transmembrane region" description="Helical" evidence="1">
    <location>
        <begin position="168"/>
        <end position="186"/>
    </location>
</feature>
<evidence type="ECO:0008006" key="4">
    <source>
        <dbReference type="Google" id="ProtNLM"/>
    </source>
</evidence>
<dbReference type="RefSeq" id="WP_011904764.1">
    <property type="nucleotide sequence ID" value="NC_009380.1"/>
</dbReference>
<dbReference type="Pfam" id="PF13398">
    <property type="entry name" value="Peptidase_M50B"/>
    <property type="match status" value="1"/>
</dbReference>
<keyword evidence="1" id="KW-0812">Transmembrane</keyword>
<organism evidence="2 3">
    <name type="scientific">Salinispora tropica (strain ATCC BAA-916 / DSM 44818 / JCM 13857 / NBRC 105044 / CNB-440)</name>
    <dbReference type="NCBI Taxonomy" id="369723"/>
    <lineage>
        <taxon>Bacteria</taxon>
        <taxon>Bacillati</taxon>
        <taxon>Actinomycetota</taxon>
        <taxon>Actinomycetes</taxon>
        <taxon>Micromonosporales</taxon>
        <taxon>Micromonosporaceae</taxon>
        <taxon>Salinispora</taxon>
    </lineage>
</organism>
<dbReference type="STRING" id="369723.Strop_0853"/>
<keyword evidence="1" id="KW-1133">Transmembrane helix</keyword>
<feature type="transmembrane region" description="Helical" evidence="1">
    <location>
        <begin position="24"/>
        <end position="43"/>
    </location>
</feature>
<feature type="transmembrane region" description="Helical" evidence="1">
    <location>
        <begin position="145"/>
        <end position="162"/>
    </location>
</feature>
<feature type="transmembrane region" description="Helical" evidence="1">
    <location>
        <begin position="213"/>
        <end position="237"/>
    </location>
</feature>
<dbReference type="InterPro" id="IPR049500">
    <property type="entry name" value="Peptidase_M50B-like"/>
</dbReference>
<name>A4X380_SALTO</name>
<keyword evidence="1" id="KW-0472">Membrane</keyword>
<dbReference type="HOGENOM" id="CLU_088222_0_0_11"/>
<feature type="transmembrane region" description="Helical" evidence="1">
    <location>
        <begin position="120"/>
        <end position="138"/>
    </location>
</feature>
<sequence length="247" mass="25565">MVSIDGLTSIWDTLLGAQPDPPPLLVLLTGVGALVVVSTGRLWRVARNAVTIAHEGGHALAALLTGRRLHGIRLHSDTSGLTLSAGRPTGLGMVITLLAGYLAPPLVGLAGAGILGGNRITLLLWVAVALLLAMLVLIRNVFGALSLLVTGGLVLAVSWYAAPQVQAAFAYTGVWFLLLGGLRPVVELQRLRARGRMPASDADQLAGITPFPAFFWVSVFALVNLAVLGFGAVLLAGRILTGHGLSG</sequence>
<keyword evidence="3" id="KW-1185">Reference proteome</keyword>
<dbReference type="AlphaFoldDB" id="A4X380"/>
<dbReference type="PATRIC" id="fig|369723.5.peg.871"/>
<feature type="transmembrane region" description="Helical" evidence="1">
    <location>
        <begin position="91"/>
        <end position="114"/>
    </location>
</feature>
<dbReference type="KEGG" id="stp:Strop_0853"/>
<dbReference type="Proteomes" id="UP000000235">
    <property type="component" value="Chromosome"/>
</dbReference>
<reference evidence="3" key="1">
    <citation type="journal article" date="2007" name="Proc. Natl. Acad. Sci. U.S.A.">
        <title>Genome sequencing reveals complex secondary metabolome in the marine actinomycete Salinispora tropica.</title>
        <authorList>
            <person name="Udwary D.W."/>
            <person name="Zeigler L."/>
            <person name="Asolkar R.N."/>
            <person name="Singan V."/>
            <person name="Lapidus A."/>
            <person name="Fenical W."/>
            <person name="Jensen P.R."/>
            <person name="Moore B.S."/>
        </authorList>
    </citation>
    <scope>NUCLEOTIDE SEQUENCE [LARGE SCALE GENOMIC DNA]</scope>
    <source>
        <strain evidence="3">ATCC BAA-916 / DSM 44818 / CNB-440</strain>
    </source>
</reference>
<gene>
    <name evidence="2" type="ordered locus">Strop_0853</name>
</gene>
<accession>A4X380</accession>
<dbReference type="eggNOG" id="ENOG502ZBQ3">
    <property type="taxonomic scope" value="Bacteria"/>
</dbReference>